<name>A0A5B7JM01_PORTR</name>
<proteinExistence type="predicted"/>
<gene>
    <name evidence="2" type="ORF">E2C01_090522</name>
</gene>
<dbReference type="Proteomes" id="UP000324222">
    <property type="component" value="Unassembled WGS sequence"/>
</dbReference>
<dbReference type="EMBL" id="VSRR010101783">
    <property type="protein sequence ID" value="MPC95316.1"/>
    <property type="molecule type" value="Genomic_DNA"/>
</dbReference>
<evidence type="ECO:0000313" key="2">
    <source>
        <dbReference type="EMBL" id="MPC95316.1"/>
    </source>
</evidence>
<keyword evidence="3" id="KW-1185">Reference proteome</keyword>
<organism evidence="2 3">
    <name type="scientific">Portunus trituberculatus</name>
    <name type="common">Swimming crab</name>
    <name type="synonym">Neptunus trituberculatus</name>
    <dbReference type="NCBI Taxonomy" id="210409"/>
    <lineage>
        <taxon>Eukaryota</taxon>
        <taxon>Metazoa</taxon>
        <taxon>Ecdysozoa</taxon>
        <taxon>Arthropoda</taxon>
        <taxon>Crustacea</taxon>
        <taxon>Multicrustacea</taxon>
        <taxon>Malacostraca</taxon>
        <taxon>Eumalacostraca</taxon>
        <taxon>Eucarida</taxon>
        <taxon>Decapoda</taxon>
        <taxon>Pleocyemata</taxon>
        <taxon>Brachyura</taxon>
        <taxon>Eubrachyura</taxon>
        <taxon>Portunoidea</taxon>
        <taxon>Portunidae</taxon>
        <taxon>Portuninae</taxon>
        <taxon>Portunus</taxon>
    </lineage>
</organism>
<feature type="region of interest" description="Disordered" evidence="1">
    <location>
        <begin position="34"/>
        <end position="67"/>
    </location>
</feature>
<sequence length="67" mass="7533">MLTTTLRGVCFTLHHCGLAEARFGDHRFAPFSYTPQQVPAGRHPEKRDTTPDNTRYPFTAGWTGAQL</sequence>
<dbReference type="AlphaFoldDB" id="A0A5B7JM01"/>
<evidence type="ECO:0000313" key="3">
    <source>
        <dbReference type="Proteomes" id="UP000324222"/>
    </source>
</evidence>
<comment type="caution">
    <text evidence="2">The sequence shown here is derived from an EMBL/GenBank/DDBJ whole genome shotgun (WGS) entry which is preliminary data.</text>
</comment>
<evidence type="ECO:0000256" key="1">
    <source>
        <dbReference type="SAM" id="MobiDB-lite"/>
    </source>
</evidence>
<accession>A0A5B7JM01</accession>
<reference evidence="2 3" key="1">
    <citation type="submission" date="2019-05" db="EMBL/GenBank/DDBJ databases">
        <title>Another draft genome of Portunus trituberculatus and its Hox gene families provides insights of decapod evolution.</title>
        <authorList>
            <person name="Jeong J.-H."/>
            <person name="Song I."/>
            <person name="Kim S."/>
            <person name="Choi T."/>
            <person name="Kim D."/>
            <person name="Ryu S."/>
            <person name="Kim W."/>
        </authorList>
    </citation>
    <scope>NUCLEOTIDE SEQUENCE [LARGE SCALE GENOMIC DNA]</scope>
    <source>
        <tissue evidence="2">Muscle</tissue>
    </source>
</reference>
<protein>
    <submittedName>
        <fullName evidence="2">Uncharacterized protein</fullName>
    </submittedName>
</protein>